<dbReference type="RefSeq" id="WP_200282408.1">
    <property type="nucleotide sequence ID" value="NZ_JAENII010000015.1"/>
</dbReference>
<organism evidence="1 2">
    <name type="scientific">Haloferula rosea</name>
    <dbReference type="NCBI Taxonomy" id="490093"/>
    <lineage>
        <taxon>Bacteria</taxon>
        <taxon>Pseudomonadati</taxon>
        <taxon>Verrucomicrobiota</taxon>
        <taxon>Verrucomicrobiia</taxon>
        <taxon>Verrucomicrobiales</taxon>
        <taxon>Verrucomicrobiaceae</taxon>
        <taxon>Haloferula</taxon>
    </lineage>
</organism>
<sequence length="300" mass="32641">MKPILLSLSLAGILSAGEFQPDRVAPDAKWWLHADLAAAKQTAPGQRMVEAIEAKHGDQLNALKLMFSVNPMTDLDSITLFGDGRKDKAVAIIEGRFNRKHLEGLVKAAEDYEHHTHGSFGVHSWEDKGKRQHAAFATNTLLIFSHEKSLLHQALDVIESGNGMTPDPFTTNGEGSPFLVGSALLSEVEMEGDESRLLGKADALKIALHESGERMDARMLLEAGNPRDGQRFKRVMEGIIALGELSDALSDSGDMTFTTRTSGGGRIVNSTMSMPSSMMVEWMEAEGAFDLDDDSETSED</sequence>
<gene>
    <name evidence="1" type="ORF">JIN81_16395</name>
</gene>
<evidence type="ECO:0000313" key="1">
    <source>
        <dbReference type="EMBL" id="MBK1828614.1"/>
    </source>
</evidence>
<name>A0A934RBH6_9BACT</name>
<dbReference type="EMBL" id="JAENII010000015">
    <property type="protein sequence ID" value="MBK1828614.1"/>
    <property type="molecule type" value="Genomic_DNA"/>
</dbReference>
<comment type="caution">
    <text evidence="1">The sequence shown here is derived from an EMBL/GenBank/DDBJ whole genome shotgun (WGS) entry which is preliminary data.</text>
</comment>
<protein>
    <submittedName>
        <fullName evidence="1">Uncharacterized protein</fullName>
    </submittedName>
</protein>
<evidence type="ECO:0000313" key="2">
    <source>
        <dbReference type="Proteomes" id="UP000658278"/>
    </source>
</evidence>
<reference evidence="1" key="1">
    <citation type="submission" date="2021-01" db="EMBL/GenBank/DDBJ databases">
        <title>Modified the classification status of verrucomicrobia.</title>
        <authorList>
            <person name="Feng X."/>
        </authorList>
    </citation>
    <scope>NUCLEOTIDE SEQUENCE</scope>
    <source>
        <strain evidence="1">KCTC 22201</strain>
    </source>
</reference>
<keyword evidence="2" id="KW-1185">Reference proteome</keyword>
<dbReference type="Proteomes" id="UP000658278">
    <property type="component" value="Unassembled WGS sequence"/>
</dbReference>
<accession>A0A934RBH6</accession>
<dbReference type="AlphaFoldDB" id="A0A934RBH6"/>
<proteinExistence type="predicted"/>